<feature type="region of interest" description="Disordered" evidence="1">
    <location>
        <begin position="1"/>
        <end position="73"/>
    </location>
</feature>
<dbReference type="AlphaFoldDB" id="A0AAD7W7N0"/>
<sequence>MKTSWNGGGGGRKEARPRPPEPESQSTIAESRLSPRATGGREIDESKGRDAASMQRSAGDIHGERRPRRPPGELCVNRHFFIRKVGPQGHAGVMHRPAFPAGRFGRH</sequence>
<protein>
    <submittedName>
        <fullName evidence="2">Uncharacterized protein</fullName>
    </submittedName>
</protein>
<feature type="compositionally biased region" description="Gly residues" evidence="1">
    <location>
        <begin position="1"/>
        <end position="10"/>
    </location>
</feature>
<gene>
    <name evidence="2" type="ORF">AAFF_G00158740</name>
</gene>
<accession>A0AAD7W7N0</accession>
<evidence type="ECO:0000313" key="2">
    <source>
        <dbReference type="EMBL" id="KAJ8387251.1"/>
    </source>
</evidence>
<dbReference type="EMBL" id="JAINUG010000214">
    <property type="protein sequence ID" value="KAJ8387251.1"/>
    <property type="molecule type" value="Genomic_DNA"/>
</dbReference>
<keyword evidence="3" id="KW-1185">Reference proteome</keyword>
<dbReference type="Proteomes" id="UP001221898">
    <property type="component" value="Unassembled WGS sequence"/>
</dbReference>
<proteinExistence type="predicted"/>
<feature type="compositionally biased region" description="Basic and acidic residues" evidence="1">
    <location>
        <begin position="39"/>
        <end position="50"/>
    </location>
</feature>
<name>A0AAD7W7N0_9TELE</name>
<organism evidence="2 3">
    <name type="scientific">Aldrovandia affinis</name>
    <dbReference type="NCBI Taxonomy" id="143900"/>
    <lineage>
        <taxon>Eukaryota</taxon>
        <taxon>Metazoa</taxon>
        <taxon>Chordata</taxon>
        <taxon>Craniata</taxon>
        <taxon>Vertebrata</taxon>
        <taxon>Euteleostomi</taxon>
        <taxon>Actinopterygii</taxon>
        <taxon>Neopterygii</taxon>
        <taxon>Teleostei</taxon>
        <taxon>Notacanthiformes</taxon>
        <taxon>Halosauridae</taxon>
        <taxon>Aldrovandia</taxon>
    </lineage>
</organism>
<reference evidence="2" key="1">
    <citation type="journal article" date="2023" name="Science">
        <title>Genome structures resolve the early diversification of teleost fishes.</title>
        <authorList>
            <person name="Parey E."/>
            <person name="Louis A."/>
            <person name="Montfort J."/>
            <person name="Bouchez O."/>
            <person name="Roques C."/>
            <person name="Iampietro C."/>
            <person name="Lluch J."/>
            <person name="Castinel A."/>
            <person name="Donnadieu C."/>
            <person name="Desvignes T."/>
            <person name="Floi Bucao C."/>
            <person name="Jouanno E."/>
            <person name="Wen M."/>
            <person name="Mejri S."/>
            <person name="Dirks R."/>
            <person name="Jansen H."/>
            <person name="Henkel C."/>
            <person name="Chen W.J."/>
            <person name="Zahm M."/>
            <person name="Cabau C."/>
            <person name="Klopp C."/>
            <person name="Thompson A.W."/>
            <person name="Robinson-Rechavi M."/>
            <person name="Braasch I."/>
            <person name="Lecointre G."/>
            <person name="Bobe J."/>
            <person name="Postlethwait J.H."/>
            <person name="Berthelot C."/>
            <person name="Roest Crollius H."/>
            <person name="Guiguen Y."/>
        </authorList>
    </citation>
    <scope>NUCLEOTIDE SEQUENCE</scope>
    <source>
        <strain evidence="2">NC1722</strain>
    </source>
</reference>
<comment type="caution">
    <text evidence="2">The sequence shown here is derived from an EMBL/GenBank/DDBJ whole genome shotgun (WGS) entry which is preliminary data.</text>
</comment>
<evidence type="ECO:0000256" key="1">
    <source>
        <dbReference type="SAM" id="MobiDB-lite"/>
    </source>
</evidence>
<evidence type="ECO:0000313" key="3">
    <source>
        <dbReference type="Proteomes" id="UP001221898"/>
    </source>
</evidence>
<feature type="compositionally biased region" description="Basic and acidic residues" evidence="1">
    <location>
        <begin position="11"/>
        <end position="21"/>
    </location>
</feature>